<keyword evidence="4" id="KW-0676">Redox-active center</keyword>
<dbReference type="Gene3D" id="3.40.30.10">
    <property type="entry name" value="Glutaredoxin"/>
    <property type="match status" value="1"/>
</dbReference>
<dbReference type="EMBL" id="QBMN01000005">
    <property type="protein sequence ID" value="PZO45474.1"/>
    <property type="molecule type" value="Genomic_DNA"/>
</dbReference>
<organism evidence="6 7">
    <name type="scientific">Shackletoniella antarctica</name>
    <dbReference type="NCBI Taxonomy" id="268115"/>
    <lineage>
        <taxon>Bacteria</taxon>
        <taxon>Bacillati</taxon>
        <taxon>Cyanobacteriota</taxon>
        <taxon>Cyanophyceae</taxon>
        <taxon>Oculatellales</taxon>
        <taxon>Oculatellaceae</taxon>
        <taxon>Shackletoniella</taxon>
    </lineage>
</organism>
<reference evidence="6 7" key="2">
    <citation type="submission" date="2018-06" db="EMBL/GenBank/DDBJ databases">
        <title>Metagenomic assembly of (sub)arctic Cyanobacteria and their associated microbiome from non-axenic cultures.</title>
        <authorList>
            <person name="Baurain D."/>
        </authorList>
    </citation>
    <scope>NUCLEOTIDE SEQUENCE [LARGE SCALE GENOMIC DNA]</scope>
    <source>
        <strain evidence="6">ULC041bin1</strain>
    </source>
</reference>
<keyword evidence="2" id="KW-0560">Oxidoreductase</keyword>
<dbReference type="SUPFAM" id="SSF52833">
    <property type="entry name" value="Thioredoxin-like"/>
    <property type="match status" value="1"/>
</dbReference>
<protein>
    <submittedName>
        <fullName evidence="6">Disulfide bond formation protein DsbA</fullName>
    </submittedName>
</protein>
<dbReference type="AlphaFoldDB" id="A0A2W4WK39"/>
<keyword evidence="1" id="KW-0732">Signal</keyword>
<reference evidence="7" key="1">
    <citation type="submission" date="2018-04" db="EMBL/GenBank/DDBJ databases">
        <authorList>
            <person name="Cornet L."/>
        </authorList>
    </citation>
    <scope>NUCLEOTIDE SEQUENCE [LARGE SCALE GENOMIC DNA]</scope>
</reference>
<dbReference type="InterPro" id="IPR013766">
    <property type="entry name" value="Thioredoxin_domain"/>
</dbReference>
<dbReference type="PANTHER" id="PTHR13887:SF14">
    <property type="entry name" value="DISULFIDE BOND FORMATION PROTEIN D"/>
    <property type="match status" value="1"/>
</dbReference>
<evidence type="ECO:0000256" key="1">
    <source>
        <dbReference type="ARBA" id="ARBA00022729"/>
    </source>
</evidence>
<evidence type="ECO:0000256" key="4">
    <source>
        <dbReference type="ARBA" id="ARBA00023284"/>
    </source>
</evidence>
<evidence type="ECO:0000256" key="3">
    <source>
        <dbReference type="ARBA" id="ARBA00023157"/>
    </source>
</evidence>
<evidence type="ECO:0000256" key="2">
    <source>
        <dbReference type="ARBA" id="ARBA00023002"/>
    </source>
</evidence>
<evidence type="ECO:0000313" key="6">
    <source>
        <dbReference type="EMBL" id="PZO45474.1"/>
    </source>
</evidence>
<comment type="caution">
    <text evidence="6">The sequence shown here is derived from an EMBL/GenBank/DDBJ whole genome shotgun (WGS) entry which is preliminary data.</text>
</comment>
<dbReference type="Pfam" id="PF01323">
    <property type="entry name" value="DSBA"/>
    <property type="match status" value="1"/>
</dbReference>
<dbReference type="PANTHER" id="PTHR13887">
    <property type="entry name" value="GLUTATHIONE S-TRANSFERASE KAPPA"/>
    <property type="match status" value="1"/>
</dbReference>
<dbReference type="InterPro" id="IPR036249">
    <property type="entry name" value="Thioredoxin-like_sf"/>
</dbReference>
<dbReference type="InterPro" id="IPR001853">
    <property type="entry name" value="DSBA-like_thioredoxin_dom"/>
</dbReference>
<dbReference type="GO" id="GO:0016491">
    <property type="term" value="F:oxidoreductase activity"/>
    <property type="evidence" value="ECO:0007669"/>
    <property type="project" value="UniProtKB-KW"/>
</dbReference>
<dbReference type="PROSITE" id="PS51352">
    <property type="entry name" value="THIOREDOXIN_2"/>
    <property type="match status" value="1"/>
</dbReference>
<dbReference type="Proteomes" id="UP000249081">
    <property type="component" value="Unassembled WGS sequence"/>
</dbReference>
<sequence length="252" mass="28476">MNLQAIWHEKVFQNVLLLATAILLFSMGIGWSTPTYAATTIGTEAEVLQIIRKHPEVILESLQAYEEQQREKQEKSRQQILDNVKNNPISYIQGSPATGIVDRKVVLVEFSDFQCPFCAQAHNTLKQFLQGHQDEVTLVYKHFPLSEIHPEATSAAKASWAAGQQGKFWEYHDALFSQQDKLGEQLYLDIANHLNLSMEKFDQDRQGVEVDFAIQKDLELADKLGVQGTPFLFMNGKIFEGAVPLSVLEQSL</sequence>
<feature type="domain" description="Thioredoxin" evidence="5">
    <location>
        <begin position="27"/>
        <end position="252"/>
    </location>
</feature>
<proteinExistence type="predicted"/>
<name>A0A2W4WK39_9CYAN</name>
<evidence type="ECO:0000313" key="7">
    <source>
        <dbReference type="Proteomes" id="UP000249081"/>
    </source>
</evidence>
<evidence type="ECO:0000259" key="5">
    <source>
        <dbReference type="PROSITE" id="PS51352"/>
    </source>
</evidence>
<accession>A0A2W4WK39</accession>
<gene>
    <name evidence="6" type="ORF">DCF17_01285</name>
</gene>
<keyword evidence="3" id="KW-1015">Disulfide bond</keyword>